<dbReference type="PANTHER" id="PTHR33334:SF10">
    <property type="entry name" value="PROTEIN LNK4"/>
    <property type="match status" value="1"/>
</dbReference>
<dbReference type="EMBL" id="JAGFBR010000015">
    <property type="protein sequence ID" value="KAH0454655.1"/>
    <property type="molecule type" value="Genomic_DNA"/>
</dbReference>
<gene>
    <name evidence="2" type="ORF">IEQ34_016579</name>
</gene>
<reference evidence="2 3" key="1">
    <citation type="journal article" date="2021" name="Hortic Res">
        <title>Chromosome-scale assembly of the Dendrobium chrysotoxum genome enhances the understanding of orchid evolution.</title>
        <authorList>
            <person name="Zhang Y."/>
            <person name="Zhang G.Q."/>
            <person name="Zhang D."/>
            <person name="Liu X.D."/>
            <person name="Xu X.Y."/>
            <person name="Sun W.H."/>
            <person name="Yu X."/>
            <person name="Zhu X."/>
            <person name="Wang Z.W."/>
            <person name="Zhao X."/>
            <person name="Zhong W.Y."/>
            <person name="Chen H."/>
            <person name="Yin W.L."/>
            <person name="Huang T."/>
            <person name="Niu S.C."/>
            <person name="Liu Z.J."/>
        </authorList>
    </citation>
    <scope>NUCLEOTIDE SEQUENCE [LARGE SCALE GENOMIC DNA]</scope>
    <source>
        <strain evidence="2">Lindl</strain>
    </source>
</reference>
<organism evidence="2 3">
    <name type="scientific">Dendrobium chrysotoxum</name>
    <name type="common">Orchid</name>
    <dbReference type="NCBI Taxonomy" id="161865"/>
    <lineage>
        <taxon>Eukaryota</taxon>
        <taxon>Viridiplantae</taxon>
        <taxon>Streptophyta</taxon>
        <taxon>Embryophyta</taxon>
        <taxon>Tracheophyta</taxon>
        <taxon>Spermatophyta</taxon>
        <taxon>Magnoliopsida</taxon>
        <taxon>Liliopsida</taxon>
        <taxon>Asparagales</taxon>
        <taxon>Orchidaceae</taxon>
        <taxon>Epidendroideae</taxon>
        <taxon>Malaxideae</taxon>
        <taxon>Dendrobiinae</taxon>
        <taxon>Dendrobium</taxon>
    </lineage>
</organism>
<proteinExistence type="predicted"/>
<dbReference type="AlphaFoldDB" id="A0AAV7GFZ0"/>
<comment type="caution">
    <text evidence="2">The sequence shown here is derived from an EMBL/GenBank/DDBJ whole genome shotgun (WGS) entry which is preliminary data.</text>
</comment>
<evidence type="ECO:0000313" key="3">
    <source>
        <dbReference type="Proteomes" id="UP000775213"/>
    </source>
</evidence>
<keyword evidence="3" id="KW-1185">Reference proteome</keyword>
<protein>
    <submittedName>
        <fullName evidence="2">Uncharacterized protein</fullName>
    </submittedName>
</protein>
<dbReference type="PANTHER" id="PTHR33334">
    <property type="entry name" value="PROTEIN LNK1"/>
    <property type="match status" value="1"/>
</dbReference>
<dbReference type="GO" id="GO:0006355">
    <property type="term" value="P:regulation of DNA-templated transcription"/>
    <property type="evidence" value="ECO:0007669"/>
    <property type="project" value="InterPro"/>
</dbReference>
<name>A0AAV7GFZ0_DENCH</name>
<evidence type="ECO:0000256" key="1">
    <source>
        <dbReference type="SAM" id="MobiDB-lite"/>
    </source>
</evidence>
<sequence length="324" mass="36960">MEWRHVESNDFMVPTGQDGLEVMPPLTEGWFQWRVRGFENDGLPGKYSCTSEKENLANLNSDTRVPPLKESKAPQDYLGEGSSSSSPCEGFLLDCRMRTSDELFNDLPDFEIQTSMQNMDDIFLDSYPVQDLMHLENPYDSIHIPDSTHSPWNWRISMLEDSDTLMKDVSREEDVVIEDPNFESHHIIDPIPTPESFITTAADEPMCMEATVLRELENVMLQLNIETRICIRDALYRLAKSSKEQHNVNLCQSGSFMDLPLPSYSEFYRGTSRQELSGSLEQKTNVIDRAIAALMFDRPDYRISEFPSSEVFSKNKETAAAAVS</sequence>
<evidence type="ECO:0000313" key="2">
    <source>
        <dbReference type="EMBL" id="KAH0454655.1"/>
    </source>
</evidence>
<accession>A0AAV7GFZ0</accession>
<dbReference type="GO" id="GO:0007623">
    <property type="term" value="P:circadian rhythm"/>
    <property type="evidence" value="ECO:0007669"/>
    <property type="project" value="InterPro"/>
</dbReference>
<feature type="region of interest" description="Disordered" evidence="1">
    <location>
        <begin position="58"/>
        <end position="86"/>
    </location>
</feature>
<dbReference type="InterPro" id="IPR039928">
    <property type="entry name" value="LNK"/>
</dbReference>
<dbReference type="Proteomes" id="UP000775213">
    <property type="component" value="Unassembled WGS sequence"/>
</dbReference>